<dbReference type="Gene3D" id="3.30.420.10">
    <property type="entry name" value="Ribonuclease H-like superfamily/Ribonuclease H"/>
    <property type="match status" value="1"/>
</dbReference>
<keyword evidence="2" id="KW-1185">Reference proteome</keyword>
<dbReference type="InterPro" id="IPR012337">
    <property type="entry name" value="RNaseH-like_sf"/>
</dbReference>
<dbReference type="SUPFAM" id="SSF53098">
    <property type="entry name" value="Ribonuclease H-like"/>
    <property type="match status" value="1"/>
</dbReference>
<organism evidence="1 2">
    <name type="scientific">Aporhodopirellula aestuarii</name>
    <dbReference type="NCBI Taxonomy" id="2950107"/>
    <lineage>
        <taxon>Bacteria</taxon>
        <taxon>Pseudomonadati</taxon>
        <taxon>Planctomycetota</taxon>
        <taxon>Planctomycetia</taxon>
        <taxon>Pirellulales</taxon>
        <taxon>Pirellulaceae</taxon>
        <taxon>Aporhodopirellula</taxon>
    </lineage>
</organism>
<comment type="caution">
    <text evidence="1">The sequence shown here is derived from an EMBL/GenBank/DDBJ whole genome shotgun (WGS) entry which is preliminary data.</text>
</comment>
<proteinExistence type="predicted"/>
<evidence type="ECO:0000313" key="1">
    <source>
        <dbReference type="EMBL" id="MCM2372090.1"/>
    </source>
</evidence>
<evidence type="ECO:0008006" key="3">
    <source>
        <dbReference type="Google" id="ProtNLM"/>
    </source>
</evidence>
<dbReference type="RefSeq" id="WP_250929715.1">
    <property type="nucleotide sequence ID" value="NZ_JAMQBK010000039.1"/>
</dbReference>
<accession>A0ABT0U5E9</accession>
<reference evidence="1 2" key="1">
    <citation type="journal article" date="2022" name="Syst. Appl. Microbiol.">
        <title>Rhodopirellula aestuarii sp. nov., a novel member of the genus Rhodopirellula isolated from brackish sediments collected in the Tagus River estuary, Portugal.</title>
        <authorList>
            <person name="Vitorino I.R."/>
            <person name="Klimek D."/>
            <person name="Calusinska M."/>
            <person name="Lobo-da-Cunha A."/>
            <person name="Vasconcelos V."/>
            <person name="Lage O.M."/>
        </authorList>
    </citation>
    <scope>NUCLEOTIDE SEQUENCE [LARGE SCALE GENOMIC DNA]</scope>
    <source>
        <strain evidence="1 2">ICT_H3.1</strain>
    </source>
</reference>
<name>A0ABT0U5E9_9BACT</name>
<protein>
    <recommendedName>
        <fullName evidence="3">Piwi domain-containing protein</fullName>
    </recommendedName>
</protein>
<evidence type="ECO:0000313" key="2">
    <source>
        <dbReference type="Proteomes" id="UP001202961"/>
    </source>
</evidence>
<sequence length="443" mass="49657">MKRPHAVADPSRHRLWPPYPGFDVAFAATWSDEPDGTYLLDEPIVVEASRKKDHHERSFSVANLYLEQIERAASKAERLDKNLGVIVCVVPDEVKQNCRPKSVIANPSDEGIDAKSKKARKRGQFELFDEYNREQYLLAPDFRRQIKARAMKLGVPLQIIQESTLRLSDDNAFGERGLTPLSDRMWNLGTAFYYKCGGKPWKLSSAREGVCYVGIAFRRSDEHGSTACCAAQMFLDSGDGVVFLGEYGPWYSTDTGQFHLKKEAAKGLLKGVLETYSQLDGKPLTEVFLHSRSEISKDEFDGYKEACPDSCKLTGIRVQSDRFGTRLFRGVGISGTVSMPVVRGTFRRVSHRTGYLYTSGFKPRLATYDGWETPVPLQIDIQHGNADITQVAQDILGLTKLNYNACRLGESKPVTVGFSDAVGEILISNPTVEERKPNFKFYI</sequence>
<dbReference type="InterPro" id="IPR036397">
    <property type="entry name" value="RNaseH_sf"/>
</dbReference>
<dbReference type="Proteomes" id="UP001202961">
    <property type="component" value="Unassembled WGS sequence"/>
</dbReference>
<gene>
    <name evidence="1" type="ORF">NB063_15905</name>
</gene>
<dbReference type="EMBL" id="JAMQBK010000039">
    <property type="protein sequence ID" value="MCM2372090.1"/>
    <property type="molecule type" value="Genomic_DNA"/>
</dbReference>